<evidence type="ECO:0000256" key="1">
    <source>
        <dbReference type="SAM" id="MobiDB-lite"/>
    </source>
</evidence>
<dbReference type="Proteomes" id="UP000230233">
    <property type="component" value="Chromosome II"/>
</dbReference>
<sequence length="604" mass="70695">MNDKYPRTQSPRDYDKQTQFFGRRRLEPILQISPPKRSESPTGRIAHWIPENPDLLSPPPRVNAWSSVSKDLESHKKEYNSTFTQAQYSENSSNLPESMNSPYEMKLDEVKDDLEKIDVNSKNVEDEQSRIEQIREDWKAKEMTDPANWPKLKLKENYDEDPCYQTKQSEVEGDLKRFRHSKMTTKTSDEQSSEEEDVEEEDEEDVEAERVIQENSSEDNRFEASELIEYKCHDWCIALRIDRQKMENGDYQELRYGLQEDGYSISDFQLLVYSYKRGIERLIVSNQQIDSLGTSLLFKYRYRADNQSIDVVQIYSALPSTGLVSLKYRTNKSIELRIYGLVNFVDFEKDPAQFSHSTMIWTDVIGPIYLTPAERTNIRRKTQYTEKSLFAPLRMCQFTVKSDFSNSVPNGSMIKWNLTAYTAFLEEVHKDGIGRNFWPARIIRMDDLVVKMKIPPREVNTKKFQQKYLQNNPNGGTTLTSPSNLDLRVFCGPHLTEILNSSGPKYFQEGTMMAFVVPYYQNREFAYFEALIAGPPRVVMIITEGRYLSYTPKTWPTRVQTMREKYNKIAETKPMARPLSRSLKLDEDRQKYGLGFKEFNFDFQ</sequence>
<keyword evidence="3" id="KW-1185">Reference proteome</keyword>
<comment type="caution">
    <text evidence="2">The sequence shown here is derived from an EMBL/GenBank/DDBJ whole genome shotgun (WGS) entry which is preliminary data.</text>
</comment>
<feature type="region of interest" description="Disordered" evidence="1">
    <location>
        <begin position="177"/>
        <end position="218"/>
    </location>
</feature>
<feature type="compositionally biased region" description="Basic and acidic residues" evidence="1">
    <location>
        <begin position="1"/>
        <end position="16"/>
    </location>
</feature>
<feature type="region of interest" description="Disordered" evidence="1">
    <location>
        <begin position="1"/>
        <end position="62"/>
    </location>
</feature>
<evidence type="ECO:0000313" key="3">
    <source>
        <dbReference type="Proteomes" id="UP000230233"/>
    </source>
</evidence>
<accession>A0A2G5UZB7</accession>
<feature type="compositionally biased region" description="Basic and acidic residues" evidence="1">
    <location>
        <begin position="208"/>
        <end position="218"/>
    </location>
</feature>
<dbReference type="STRING" id="1611254.A0A2G5UZB7"/>
<name>A0A2G5UZB7_9PELO</name>
<feature type="compositionally biased region" description="Acidic residues" evidence="1">
    <location>
        <begin position="191"/>
        <end position="207"/>
    </location>
</feature>
<evidence type="ECO:0000313" key="2">
    <source>
        <dbReference type="EMBL" id="PIC44872.1"/>
    </source>
</evidence>
<organism evidence="2 3">
    <name type="scientific">Caenorhabditis nigoni</name>
    <dbReference type="NCBI Taxonomy" id="1611254"/>
    <lineage>
        <taxon>Eukaryota</taxon>
        <taxon>Metazoa</taxon>
        <taxon>Ecdysozoa</taxon>
        <taxon>Nematoda</taxon>
        <taxon>Chromadorea</taxon>
        <taxon>Rhabditida</taxon>
        <taxon>Rhabditina</taxon>
        <taxon>Rhabditomorpha</taxon>
        <taxon>Rhabditoidea</taxon>
        <taxon>Rhabditidae</taxon>
        <taxon>Peloderinae</taxon>
        <taxon>Caenorhabditis</taxon>
    </lineage>
</organism>
<protein>
    <submittedName>
        <fullName evidence="2">Uncharacterized protein</fullName>
    </submittedName>
</protein>
<dbReference type="AlphaFoldDB" id="A0A2G5UZB7"/>
<reference evidence="3" key="1">
    <citation type="submission" date="2017-10" db="EMBL/GenBank/DDBJ databases">
        <title>Rapid genome shrinkage in a self-fertile nematode reveals novel sperm competition proteins.</title>
        <authorList>
            <person name="Yin D."/>
            <person name="Schwarz E.M."/>
            <person name="Thomas C.G."/>
            <person name="Felde R.L."/>
            <person name="Korf I.F."/>
            <person name="Cutter A.D."/>
            <person name="Schartner C.M."/>
            <person name="Ralston E.J."/>
            <person name="Meyer B.J."/>
            <person name="Haag E.S."/>
        </authorList>
    </citation>
    <scope>NUCLEOTIDE SEQUENCE [LARGE SCALE GENOMIC DNA]</scope>
    <source>
        <strain evidence="3">JU1422</strain>
    </source>
</reference>
<dbReference type="EMBL" id="PDUG01000002">
    <property type="protein sequence ID" value="PIC44872.1"/>
    <property type="molecule type" value="Genomic_DNA"/>
</dbReference>
<gene>
    <name evidence="2" type="primary">Cni-Y48G1C.1</name>
    <name evidence="2" type="synonym">Cnig_chr_II.g5089</name>
    <name evidence="2" type="ORF">B9Z55_005089</name>
</gene>
<proteinExistence type="predicted"/>
<dbReference type="OrthoDB" id="5800048at2759"/>